<dbReference type="PIRSF" id="PIRSF005962">
    <property type="entry name" value="Pept_M20D_amidohydro"/>
    <property type="match status" value="1"/>
</dbReference>
<dbReference type="PANTHER" id="PTHR11014:SF62">
    <property type="entry name" value="IAA-AMINO ACID HYDROLASE ILR1-LIKE 6"/>
    <property type="match status" value="1"/>
</dbReference>
<sequence>MYKEHNTSAFIRRHLDELGIPYRHPYAKTGIVATIGQGSPVVGLRADMDALPIQELADVPFRSKVEGTMHACGHDSHMTMLLGAARLLKAAEGRLRGSVRLLFQPAEEGGAGADVMIKEGAAEGLAAIFGLHVWPFLPTGTLASRAGAIMAACLQFEARVTGRGGHAGMPPAFVDPLVPAAAIVGALQALVSRETAPMDTAVVSVTRMAAGEGAYNVIPEFATFGGTLRSLSHDHLMLLKRRVTEVVEATARSYGCTGKVDWMEAQEPMYPPTVNDHSAFTFANGVAVRLLGADKVLEATPTMGGEDFAFFGRAGVPASFAFLGSGNAAAGAVHGLHTPQFKLDEAVLSVGAAYHAALASEYLAAAAGEAAKDEL</sequence>
<dbReference type="SUPFAM" id="SSF55031">
    <property type="entry name" value="Bacterial exopeptidase dimerisation domain"/>
    <property type="match status" value="1"/>
</dbReference>
<dbReference type="GO" id="GO:0046872">
    <property type="term" value="F:metal ion binding"/>
    <property type="evidence" value="ECO:0007669"/>
    <property type="project" value="UniProtKB-KW"/>
</dbReference>
<dbReference type="InterPro" id="IPR036264">
    <property type="entry name" value="Bact_exopeptidase_dim_dom"/>
</dbReference>
<feature type="binding site" evidence="3">
    <location>
        <position position="132"/>
    </location>
    <ligand>
        <name>Mn(2+)</name>
        <dbReference type="ChEBI" id="CHEBI:29035"/>
        <label>2</label>
    </ligand>
</feature>
<reference evidence="5 6" key="1">
    <citation type="journal article" date="2024" name="Nat. Commun.">
        <title>Phylogenomics reveals the evolutionary origins of lichenization in chlorophyte algae.</title>
        <authorList>
            <person name="Puginier C."/>
            <person name="Libourel C."/>
            <person name="Otte J."/>
            <person name="Skaloud P."/>
            <person name="Haon M."/>
            <person name="Grisel S."/>
            <person name="Petersen M."/>
            <person name="Berrin J.G."/>
            <person name="Delaux P.M."/>
            <person name="Dal Grande F."/>
            <person name="Keller J."/>
        </authorList>
    </citation>
    <scope>NUCLEOTIDE SEQUENCE [LARGE SCALE GENOMIC DNA]</scope>
    <source>
        <strain evidence="5 6">SAG 245.80</strain>
    </source>
</reference>
<evidence type="ECO:0000256" key="3">
    <source>
        <dbReference type="PIRSR" id="PIRSR005962-1"/>
    </source>
</evidence>
<dbReference type="Pfam" id="PF07687">
    <property type="entry name" value="M20_dimer"/>
    <property type="match status" value="1"/>
</dbReference>
<feature type="binding site" evidence="3">
    <location>
        <position position="337"/>
    </location>
    <ligand>
        <name>Mn(2+)</name>
        <dbReference type="ChEBI" id="CHEBI:29035"/>
        <label>2</label>
    </ligand>
</feature>
<evidence type="ECO:0000256" key="1">
    <source>
        <dbReference type="ARBA" id="ARBA00006153"/>
    </source>
</evidence>
<proteinExistence type="inferred from homology"/>
<keyword evidence="2" id="KW-0378">Hydrolase</keyword>
<dbReference type="AlphaFoldDB" id="A0AAW1SEV8"/>
<evidence type="ECO:0000256" key="2">
    <source>
        <dbReference type="ARBA" id="ARBA00022801"/>
    </source>
</evidence>
<comment type="caution">
    <text evidence="5">The sequence shown here is derived from an EMBL/GenBank/DDBJ whole genome shotgun (WGS) entry which is preliminary data.</text>
</comment>
<keyword evidence="3" id="KW-0479">Metal-binding</keyword>
<organism evidence="5 6">
    <name type="scientific">Elliptochloris bilobata</name>
    <dbReference type="NCBI Taxonomy" id="381761"/>
    <lineage>
        <taxon>Eukaryota</taxon>
        <taxon>Viridiplantae</taxon>
        <taxon>Chlorophyta</taxon>
        <taxon>core chlorophytes</taxon>
        <taxon>Trebouxiophyceae</taxon>
        <taxon>Trebouxiophyceae incertae sedis</taxon>
        <taxon>Elliptochloris clade</taxon>
        <taxon>Elliptochloris</taxon>
    </lineage>
</organism>
<accession>A0AAW1SEV8</accession>
<feature type="binding site" evidence="3">
    <location>
        <position position="72"/>
    </location>
    <ligand>
        <name>Mn(2+)</name>
        <dbReference type="ChEBI" id="CHEBI:29035"/>
        <label>2</label>
    </ligand>
</feature>
<feature type="domain" description="Peptidase M20 dimerisation" evidence="4">
    <location>
        <begin position="155"/>
        <end position="253"/>
    </location>
</feature>
<dbReference type="Pfam" id="PF01546">
    <property type="entry name" value="Peptidase_M20"/>
    <property type="match status" value="1"/>
</dbReference>
<evidence type="ECO:0000313" key="5">
    <source>
        <dbReference type="EMBL" id="KAK9844121.1"/>
    </source>
</evidence>
<dbReference type="InterPro" id="IPR011650">
    <property type="entry name" value="Peptidase_M20_dimer"/>
</dbReference>
<dbReference type="Gene3D" id="3.30.70.360">
    <property type="match status" value="1"/>
</dbReference>
<comment type="cofactor">
    <cofactor evidence="3">
        <name>Mn(2+)</name>
        <dbReference type="ChEBI" id="CHEBI:29035"/>
    </cofactor>
    <text evidence="3">The Mn(2+) ion enhances activity.</text>
</comment>
<dbReference type="InterPro" id="IPR002933">
    <property type="entry name" value="Peptidase_M20"/>
</dbReference>
<dbReference type="Gene3D" id="3.40.630.10">
    <property type="entry name" value="Zn peptidases"/>
    <property type="match status" value="1"/>
</dbReference>
<gene>
    <name evidence="5" type="ORF">WJX81_005103</name>
</gene>
<feature type="binding site" evidence="3">
    <location>
        <position position="74"/>
    </location>
    <ligand>
        <name>Mn(2+)</name>
        <dbReference type="ChEBI" id="CHEBI:29035"/>
        <label>2</label>
    </ligand>
</feature>
<dbReference type="NCBIfam" id="TIGR01891">
    <property type="entry name" value="amidohydrolases"/>
    <property type="match status" value="1"/>
</dbReference>
<dbReference type="FunFam" id="3.30.70.360:FF:000001">
    <property type="entry name" value="N-acetyldiaminopimelate deacetylase"/>
    <property type="match status" value="1"/>
</dbReference>
<dbReference type="InterPro" id="IPR017439">
    <property type="entry name" value="Amidohydrolase"/>
</dbReference>
<dbReference type="PANTHER" id="PTHR11014">
    <property type="entry name" value="PEPTIDASE M20 FAMILY MEMBER"/>
    <property type="match status" value="1"/>
</dbReference>
<feature type="binding site" evidence="3">
    <location>
        <position position="108"/>
    </location>
    <ligand>
        <name>Mn(2+)</name>
        <dbReference type="ChEBI" id="CHEBI:29035"/>
        <label>2</label>
    </ligand>
</feature>
<comment type="similarity">
    <text evidence="1">Belongs to the peptidase M20 family.</text>
</comment>
<dbReference type="SUPFAM" id="SSF53187">
    <property type="entry name" value="Zn-dependent exopeptidases"/>
    <property type="match status" value="1"/>
</dbReference>
<evidence type="ECO:0000313" key="6">
    <source>
        <dbReference type="Proteomes" id="UP001445335"/>
    </source>
</evidence>
<dbReference type="GO" id="GO:0016787">
    <property type="term" value="F:hydrolase activity"/>
    <property type="evidence" value="ECO:0007669"/>
    <property type="project" value="UniProtKB-KW"/>
</dbReference>
<dbReference type="Proteomes" id="UP001445335">
    <property type="component" value="Unassembled WGS sequence"/>
</dbReference>
<name>A0AAW1SEV8_9CHLO</name>
<protein>
    <recommendedName>
        <fullName evidence="4">Peptidase M20 dimerisation domain-containing protein</fullName>
    </recommendedName>
</protein>
<keyword evidence="6" id="KW-1185">Reference proteome</keyword>
<dbReference type="EMBL" id="JALJOU010000004">
    <property type="protein sequence ID" value="KAK9844121.1"/>
    <property type="molecule type" value="Genomic_DNA"/>
</dbReference>
<evidence type="ECO:0000259" key="4">
    <source>
        <dbReference type="Pfam" id="PF07687"/>
    </source>
</evidence>
<keyword evidence="3" id="KW-0464">Manganese</keyword>